<dbReference type="Gene3D" id="2.40.160.10">
    <property type="entry name" value="Porin"/>
    <property type="match status" value="1"/>
</dbReference>
<organism evidence="2 3">
    <name type="scientific">Plebeiibacterium marinum</name>
    <dbReference type="NCBI Taxonomy" id="2992111"/>
    <lineage>
        <taxon>Bacteria</taxon>
        <taxon>Pseudomonadati</taxon>
        <taxon>Bacteroidota</taxon>
        <taxon>Bacteroidia</taxon>
        <taxon>Marinilabiliales</taxon>
        <taxon>Marinilabiliaceae</taxon>
        <taxon>Plebeiibacterium</taxon>
    </lineage>
</organism>
<comment type="caution">
    <text evidence="2">The sequence shown here is derived from an EMBL/GenBank/DDBJ whole genome shotgun (WGS) entry which is preliminary data.</text>
</comment>
<accession>A0AAE3SJG5</accession>
<protein>
    <submittedName>
        <fullName evidence="2">OprO/OprP family phosphate-selective porin</fullName>
    </submittedName>
</protein>
<keyword evidence="1" id="KW-0732">Signal</keyword>
<keyword evidence="3" id="KW-1185">Reference proteome</keyword>
<reference evidence="2" key="1">
    <citation type="submission" date="2022-10" db="EMBL/GenBank/DDBJ databases">
        <authorList>
            <person name="Yu W.X."/>
        </authorList>
    </citation>
    <scope>NUCLEOTIDE SEQUENCE</scope>
    <source>
        <strain evidence="2">D04</strain>
    </source>
</reference>
<dbReference type="AlphaFoldDB" id="A0AAE3SJG5"/>
<proteinExistence type="predicted"/>
<dbReference type="EMBL" id="JAPDPI010000015">
    <property type="protein sequence ID" value="MCW3805702.1"/>
    <property type="molecule type" value="Genomic_DNA"/>
</dbReference>
<feature type="signal peptide" evidence="1">
    <location>
        <begin position="1"/>
        <end position="21"/>
    </location>
</feature>
<dbReference type="Proteomes" id="UP001207408">
    <property type="component" value="Unassembled WGS sequence"/>
</dbReference>
<evidence type="ECO:0000313" key="2">
    <source>
        <dbReference type="EMBL" id="MCW3805702.1"/>
    </source>
</evidence>
<sequence>MRRIAFLSTLIMFFCITGITAQTDLSAKVGKGIRLQTDDNLFTLKLTTRIQTRWEFNNTLGSSYTDKDGVYHSSPETTFENKAFVKRARIKFDGTFLNENLMYKIEYDVAGGYVRDALVKYKMNNFEIWFGQGKLPGNRERIVSSANLQMADRSVFNKYYTLDRDAGLQIHHKFKLGKALVYDRWAVSSGSGITDNDFAPGISLTGKLEVLPLGEFKSKGHYKSGDLSREETPKVAFACYANFNKDAYKDRGQVGSNIGGEADLLNIGGDFLLKYRGYSLMLEAGTRSVTDDDNEFVYDNSGSIVDAYYTGYGANIQTGYVFKNNWEFSGRYAFTKPNEVKYHKEITDYTFAISKYIIGHNFKVQGDVTYRDMPTNQNELITRIQMEFQF</sequence>
<gene>
    <name evidence="2" type="ORF">OM074_08670</name>
</gene>
<evidence type="ECO:0000256" key="1">
    <source>
        <dbReference type="SAM" id="SignalP"/>
    </source>
</evidence>
<dbReference type="RefSeq" id="WP_301199069.1">
    <property type="nucleotide sequence ID" value="NZ_JAPDPI010000015.1"/>
</dbReference>
<feature type="chain" id="PRO_5042091074" evidence="1">
    <location>
        <begin position="22"/>
        <end position="390"/>
    </location>
</feature>
<name>A0AAE3SJG5_9BACT</name>
<evidence type="ECO:0000313" key="3">
    <source>
        <dbReference type="Proteomes" id="UP001207408"/>
    </source>
</evidence>
<dbReference type="InterPro" id="IPR023614">
    <property type="entry name" value="Porin_dom_sf"/>
</dbReference>